<gene>
    <name evidence="1" type="ORF">A2Z67_03780</name>
</gene>
<dbReference type="Proteomes" id="UP000176939">
    <property type="component" value="Unassembled WGS sequence"/>
</dbReference>
<dbReference type="AlphaFoldDB" id="A0A1F7X275"/>
<accession>A0A1F7X275</accession>
<organism evidence="1 2">
    <name type="scientific">Candidatus Woesebacteria bacterium RBG_13_36_22</name>
    <dbReference type="NCBI Taxonomy" id="1802478"/>
    <lineage>
        <taxon>Bacteria</taxon>
        <taxon>Candidatus Woeseibacteriota</taxon>
    </lineage>
</organism>
<comment type="caution">
    <text evidence="1">The sequence shown here is derived from an EMBL/GenBank/DDBJ whole genome shotgun (WGS) entry which is preliminary data.</text>
</comment>
<protein>
    <submittedName>
        <fullName evidence="1">Uncharacterized protein</fullName>
    </submittedName>
</protein>
<evidence type="ECO:0000313" key="1">
    <source>
        <dbReference type="EMBL" id="OGM09077.1"/>
    </source>
</evidence>
<evidence type="ECO:0000313" key="2">
    <source>
        <dbReference type="Proteomes" id="UP000176939"/>
    </source>
</evidence>
<name>A0A1F7X275_9BACT</name>
<reference evidence="1 2" key="1">
    <citation type="journal article" date="2016" name="Nat. Commun.">
        <title>Thousands of microbial genomes shed light on interconnected biogeochemical processes in an aquifer system.</title>
        <authorList>
            <person name="Anantharaman K."/>
            <person name="Brown C.T."/>
            <person name="Hug L.A."/>
            <person name="Sharon I."/>
            <person name="Castelle C.J."/>
            <person name="Probst A.J."/>
            <person name="Thomas B.C."/>
            <person name="Singh A."/>
            <person name="Wilkins M.J."/>
            <person name="Karaoz U."/>
            <person name="Brodie E.L."/>
            <person name="Williams K.H."/>
            <person name="Hubbard S.S."/>
            <person name="Banfield J.F."/>
        </authorList>
    </citation>
    <scope>NUCLEOTIDE SEQUENCE [LARGE SCALE GENOMIC DNA]</scope>
</reference>
<proteinExistence type="predicted"/>
<sequence length="68" mass="7901">MSEKIEYIVQQELGKNNWIDLLPTYPQSEYLDSYNAALSHLLDAKSDNVSSTIKFRLIKRETIERVIA</sequence>
<dbReference type="EMBL" id="MGFQ01000027">
    <property type="protein sequence ID" value="OGM09077.1"/>
    <property type="molecule type" value="Genomic_DNA"/>
</dbReference>